<dbReference type="GO" id="GO:0005886">
    <property type="term" value="C:plasma membrane"/>
    <property type="evidence" value="ECO:0007669"/>
    <property type="project" value="TreeGrafter"/>
</dbReference>
<proteinExistence type="inferred from homology"/>
<protein>
    <recommendedName>
        <fullName evidence="2">Cell shape-determining protein MreC</fullName>
    </recommendedName>
    <alternativeName>
        <fullName evidence="4">Cell shape protein MreC</fullName>
    </alternativeName>
</protein>
<dbReference type="Proteomes" id="UP000236910">
    <property type="component" value="Unassembled WGS sequence"/>
</dbReference>
<reference evidence="7 8" key="1">
    <citation type="submission" date="2018-01" db="EMBL/GenBank/DDBJ databases">
        <title>Metagenomic assembled genomes from two thermal pools in the Uzon Caldera, Kamchatka, Russia.</title>
        <authorList>
            <person name="Wilkins L."/>
            <person name="Ettinger C."/>
        </authorList>
    </citation>
    <scope>NUCLEOTIDE SEQUENCE [LARGE SCALE GENOMIC DNA]</scope>
    <source>
        <strain evidence="7">ARK-10</strain>
    </source>
</reference>
<dbReference type="InterPro" id="IPR042175">
    <property type="entry name" value="Cell/Rod_MreC_2"/>
</dbReference>
<dbReference type="EMBL" id="PNIX01000259">
    <property type="protein sequence ID" value="PMP82042.1"/>
    <property type="molecule type" value="Genomic_DNA"/>
</dbReference>
<keyword evidence="5" id="KW-1133">Transmembrane helix</keyword>
<comment type="caution">
    <text evidence="7">The sequence shown here is derived from an EMBL/GenBank/DDBJ whole genome shotgun (WGS) entry which is preliminary data.</text>
</comment>
<evidence type="ECO:0000256" key="2">
    <source>
        <dbReference type="ARBA" id="ARBA00013855"/>
    </source>
</evidence>
<evidence type="ECO:0000313" key="7">
    <source>
        <dbReference type="EMBL" id="PMP82042.1"/>
    </source>
</evidence>
<evidence type="ECO:0000256" key="4">
    <source>
        <dbReference type="ARBA" id="ARBA00032089"/>
    </source>
</evidence>
<dbReference type="GO" id="GO:0008360">
    <property type="term" value="P:regulation of cell shape"/>
    <property type="evidence" value="ECO:0007669"/>
    <property type="project" value="UniProtKB-KW"/>
</dbReference>
<dbReference type="Gene3D" id="2.40.10.350">
    <property type="entry name" value="Rod shape-determining protein MreC, domain 2"/>
    <property type="match status" value="1"/>
</dbReference>
<dbReference type="RefSeq" id="WP_424596611.1">
    <property type="nucleotide sequence ID" value="NZ_JBNATC010000002.1"/>
</dbReference>
<keyword evidence="5" id="KW-0472">Membrane</keyword>
<evidence type="ECO:0000313" key="8">
    <source>
        <dbReference type="Proteomes" id="UP000236910"/>
    </source>
</evidence>
<dbReference type="AlphaFoldDB" id="A0A2J6X5U2"/>
<evidence type="ECO:0000256" key="3">
    <source>
        <dbReference type="ARBA" id="ARBA00022960"/>
    </source>
</evidence>
<dbReference type="InterPro" id="IPR042177">
    <property type="entry name" value="Cell/Rod_1"/>
</dbReference>
<keyword evidence="5" id="KW-0812">Transmembrane</keyword>
<dbReference type="InterPro" id="IPR055342">
    <property type="entry name" value="MreC_beta-barrel_core"/>
</dbReference>
<dbReference type="InterPro" id="IPR007221">
    <property type="entry name" value="MreC"/>
</dbReference>
<name>A0A2J6X5U2_9BACT</name>
<dbReference type="Gene3D" id="2.40.10.340">
    <property type="entry name" value="Rod shape-determining protein MreC, domain 1"/>
    <property type="match status" value="1"/>
</dbReference>
<keyword evidence="3" id="KW-0133">Cell shape</keyword>
<organism evidence="7 8">
    <name type="scientific">Caldisericum exile</name>
    <dbReference type="NCBI Taxonomy" id="693075"/>
    <lineage>
        <taxon>Bacteria</taxon>
        <taxon>Pseudomonadati</taxon>
        <taxon>Caldisericota/Cryosericota group</taxon>
        <taxon>Caldisericota</taxon>
        <taxon>Caldisericia</taxon>
        <taxon>Caldisericales</taxon>
        <taxon>Caldisericaceae</taxon>
        <taxon>Caldisericum</taxon>
    </lineage>
</organism>
<feature type="domain" description="Rod shape-determining protein MreC beta-barrel core" evidence="6">
    <location>
        <begin position="126"/>
        <end position="267"/>
    </location>
</feature>
<evidence type="ECO:0000259" key="6">
    <source>
        <dbReference type="Pfam" id="PF04085"/>
    </source>
</evidence>
<dbReference type="Pfam" id="PF04085">
    <property type="entry name" value="MreC"/>
    <property type="match status" value="1"/>
</dbReference>
<dbReference type="PANTHER" id="PTHR34138:SF1">
    <property type="entry name" value="CELL SHAPE-DETERMINING PROTEIN MREC"/>
    <property type="match status" value="1"/>
</dbReference>
<dbReference type="PANTHER" id="PTHR34138">
    <property type="entry name" value="CELL SHAPE-DETERMINING PROTEIN MREC"/>
    <property type="match status" value="1"/>
</dbReference>
<evidence type="ECO:0000256" key="1">
    <source>
        <dbReference type="ARBA" id="ARBA00009369"/>
    </source>
</evidence>
<accession>A0A2J6X5U2</accession>
<evidence type="ECO:0000256" key="5">
    <source>
        <dbReference type="SAM" id="Phobius"/>
    </source>
</evidence>
<sequence length="273" mass="30575">MQFPRERLVLYLVLAIILLVFVAGLAGYGITFKSVYEVLILRPVNVIVSFLNRIYISFKNYFISIRDGKALIEENQKLNYYIATLESRLKILLGYYYENAELKNLLGIKYKIKYNSIGCNVIFYSKAGNFLIIDRGKDANFMVDMPVIYSIDGTTALLVGKITEVSSNVSKVTLETSPDFRVGVKNASRGGIDVAVGNGIGLSVVRPSQIISDSISDIFVTVEESGLFPKDIVVGKVYSINKLSTIENEIELKPLVDFYTIRNVLVITSYEKE</sequence>
<comment type="similarity">
    <text evidence="1">Belongs to the MreC family.</text>
</comment>
<feature type="transmembrane region" description="Helical" evidence="5">
    <location>
        <begin position="9"/>
        <end position="30"/>
    </location>
</feature>
<gene>
    <name evidence="7" type="ORF">C0175_04395</name>
</gene>